<keyword evidence="1" id="KW-0732">Signal</keyword>
<comment type="caution">
    <text evidence="3">The sequence shown here is derived from an EMBL/GenBank/DDBJ whole genome shotgun (WGS) entry which is preliminary data.</text>
</comment>
<evidence type="ECO:0000313" key="4">
    <source>
        <dbReference type="Proteomes" id="UP000548476"/>
    </source>
</evidence>
<reference evidence="3 4" key="1">
    <citation type="submission" date="2020-08" db="EMBL/GenBank/DDBJ databases">
        <title>Genomic Encyclopedia of Type Strains, Phase IV (KMG-IV): sequencing the most valuable type-strain genomes for metagenomic binning, comparative biology and taxonomic classification.</title>
        <authorList>
            <person name="Goeker M."/>
        </authorList>
    </citation>
    <scope>NUCLEOTIDE SEQUENCE [LARGE SCALE GENOMIC DNA]</scope>
    <source>
        <strain evidence="3 4">YIM 65646</strain>
    </source>
</reference>
<keyword evidence="4" id="KW-1185">Reference proteome</keyword>
<dbReference type="Proteomes" id="UP000548476">
    <property type="component" value="Unassembled WGS sequence"/>
</dbReference>
<gene>
    <name evidence="3" type="ORF">HNR73_007443</name>
</gene>
<name>A0A841FU62_9ACTN</name>
<feature type="domain" description="Peptidoglycan binding-like" evidence="2">
    <location>
        <begin position="44"/>
        <end position="95"/>
    </location>
</feature>
<accession>A0A841FU62</accession>
<dbReference type="SUPFAM" id="SSF47090">
    <property type="entry name" value="PGBD-like"/>
    <property type="match status" value="2"/>
</dbReference>
<dbReference type="Pfam" id="PF01471">
    <property type="entry name" value="PG_binding_1"/>
    <property type="match status" value="2"/>
</dbReference>
<dbReference type="PROSITE" id="PS51318">
    <property type="entry name" value="TAT"/>
    <property type="match status" value="1"/>
</dbReference>
<dbReference type="RefSeq" id="WP_239122357.1">
    <property type="nucleotide sequence ID" value="NZ_BONT01000089.1"/>
</dbReference>
<dbReference type="Gene3D" id="1.10.101.10">
    <property type="entry name" value="PGBD-like superfamily/PGBD"/>
    <property type="match status" value="2"/>
</dbReference>
<dbReference type="InterPro" id="IPR006311">
    <property type="entry name" value="TAT_signal"/>
</dbReference>
<dbReference type="GO" id="GO:0016787">
    <property type="term" value="F:hydrolase activity"/>
    <property type="evidence" value="ECO:0007669"/>
    <property type="project" value="UniProtKB-KW"/>
</dbReference>
<feature type="signal peptide" evidence="1">
    <location>
        <begin position="1"/>
        <end position="32"/>
    </location>
</feature>
<keyword evidence="3" id="KW-0378">Hydrolase</keyword>
<sequence length="301" mass="30629">MTLTRRHWLTGGMAVLVAAATATIAAPGSAAAASWPVLADGDGGPGVTAAQYLLRSHGYTLDTDGAFGPQTKNAVVAFQTARGFTADGIVGAQTWGGLIVTLRQGASGDAVAAAQTALNAHDYGLAVDGGFGPATAAAVRAFQTAKSLTADGTVGPQTWQHLLDGLGGGCSVPPQADPQVLVTVLRVATGLGADDRVLLAGFEAGWVESRMNNVNCGDRDSLGVFQQRPSQGWGTPAQILDVAYASNSFFTRAINVAAAHPDWSAGRVAQAVQISAYPDRYDAAQATALALIAQARELSGA</sequence>
<dbReference type="AlphaFoldDB" id="A0A841FU62"/>
<evidence type="ECO:0000313" key="3">
    <source>
        <dbReference type="EMBL" id="MBB6039546.1"/>
    </source>
</evidence>
<dbReference type="InterPro" id="IPR036365">
    <property type="entry name" value="PGBD-like_sf"/>
</dbReference>
<dbReference type="InterPro" id="IPR002477">
    <property type="entry name" value="Peptidoglycan-bd-like"/>
</dbReference>
<protein>
    <submittedName>
        <fullName evidence="3">Peptidoglycan hydrolase-like protein with peptidoglycan-binding domain</fullName>
    </submittedName>
</protein>
<evidence type="ECO:0000259" key="2">
    <source>
        <dbReference type="Pfam" id="PF01471"/>
    </source>
</evidence>
<feature type="domain" description="Peptidoglycan binding-like" evidence="2">
    <location>
        <begin position="107"/>
        <end position="162"/>
    </location>
</feature>
<feature type="chain" id="PRO_5032596735" evidence="1">
    <location>
        <begin position="33"/>
        <end position="301"/>
    </location>
</feature>
<proteinExistence type="predicted"/>
<dbReference type="InterPro" id="IPR036366">
    <property type="entry name" value="PGBDSf"/>
</dbReference>
<evidence type="ECO:0000256" key="1">
    <source>
        <dbReference type="SAM" id="SignalP"/>
    </source>
</evidence>
<organism evidence="3 4">
    <name type="scientific">Phytomonospora endophytica</name>
    <dbReference type="NCBI Taxonomy" id="714109"/>
    <lineage>
        <taxon>Bacteria</taxon>
        <taxon>Bacillati</taxon>
        <taxon>Actinomycetota</taxon>
        <taxon>Actinomycetes</taxon>
        <taxon>Micromonosporales</taxon>
        <taxon>Micromonosporaceae</taxon>
        <taxon>Phytomonospora</taxon>
    </lineage>
</organism>
<dbReference type="EMBL" id="JACHGT010000023">
    <property type="protein sequence ID" value="MBB6039546.1"/>
    <property type="molecule type" value="Genomic_DNA"/>
</dbReference>